<dbReference type="AlphaFoldDB" id="A0A2M7W2P5"/>
<evidence type="ECO:0000313" key="6">
    <source>
        <dbReference type="EMBL" id="PJA15116.1"/>
    </source>
</evidence>
<dbReference type="Pfam" id="PF00005">
    <property type="entry name" value="ABC_tran"/>
    <property type="match status" value="1"/>
</dbReference>
<comment type="caution">
    <text evidence="6">The sequence shown here is derived from an EMBL/GenBank/DDBJ whole genome shotgun (WGS) entry which is preliminary data.</text>
</comment>
<dbReference type="InterPro" id="IPR050683">
    <property type="entry name" value="Bact_Polysacc_Export_ATP-bd"/>
</dbReference>
<dbReference type="Proteomes" id="UP000228952">
    <property type="component" value="Unassembled WGS sequence"/>
</dbReference>
<dbReference type="EMBL" id="PFQB01000026">
    <property type="protein sequence ID" value="PJA15116.1"/>
    <property type="molecule type" value="Genomic_DNA"/>
</dbReference>
<evidence type="ECO:0000256" key="2">
    <source>
        <dbReference type="ARBA" id="ARBA00022448"/>
    </source>
</evidence>
<gene>
    <name evidence="6" type="ORF">COX64_01195</name>
</gene>
<evidence type="ECO:0000256" key="1">
    <source>
        <dbReference type="ARBA" id="ARBA00005417"/>
    </source>
</evidence>
<feature type="domain" description="ABC transporter" evidence="5">
    <location>
        <begin position="4"/>
        <end position="246"/>
    </location>
</feature>
<name>A0A2M7W2P5_9BACT</name>
<reference evidence="7" key="1">
    <citation type="submission" date="2017-09" db="EMBL/GenBank/DDBJ databases">
        <title>Depth-based differentiation of microbial function through sediment-hosted aquifers and enrichment of novel symbionts in the deep terrestrial subsurface.</title>
        <authorList>
            <person name="Probst A.J."/>
            <person name="Ladd B."/>
            <person name="Jarett J.K."/>
            <person name="Geller-Mcgrath D.E."/>
            <person name="Sieber C.M.K."/>
            <person name="Emerson J.B."/>
            <person name="Anantharaman K."/>
            <person name="Thomas B.C."/>
            <person name="Malmstrom R."/>
            <person name="Stieglmeier M."/>
            <person name="Klingl A."/>
            <person name="Woyke T."/>
            <person name="Ryan C.M."/>
            <person name="Banfield J.F."/>
        </authorList>
    </citation>
    <scope>NUCLEOTIDE SEQUENCE [LARGE SCALE GENOMIC DNA]</scope>
</reference>
<keyword evidence="2" id="KW-0813">Transport</keyword>
<dbReference type="InterPro" id="IPR015860">
    <property type="entry name" value="ABC_transpr_TagH-like"/>
</dbReference>
<dbReference type="InterPro" id="IPR003593">
    <property type="entry name" value="AAA+_ATPase"/>
</dbReference>
<dbReference type="GO" id="GO:0005524">
    <property type="term" value="F:ATP binding"/>
    <property type="evidence" value="ECO:0007669"/>
    <property type="project" value="UniProtKB-KW"/>
</dbReference>
<sequence>MYAIKVSNLSKSFKIPHHKQTSFVEYLLGLFKKKQVDTLKVLDNVSFSIEQGETVGIIGQNGSGKSTLLKLLASIYSPDKGEIKTKGRVVPFLELGVGFNPELTGRENVFLNGIILGMPRKYLKKKFDEIVAFAELERFIDLRLKNYSSGMQVRLAFSIAFMSDADIYLLDEVFSVGDIAFQEKSKKIFQGLKARKKTLVLVSHSLNTVREFCEKVFLVTDGAVKEYTDTTEGVNAYRKVMGQEPLPPLPLVPSKEETSVM</sequence>
<comment type="similarity">
    <text evidence="1">Belongs to the ABC transporter superfamily.</text>
</comment>
<dbReference type="InterPro" id="IPR017871">
    <property type="entry name" value="ABC_transporter-like_CS"/>
</dbReference>
<evidence type="ECO:0000313" key="7">
    <source>
        <dbReference type="Proteomes" id="UP000228952"/>
    </source>
</evidence>
<dbReference type="SUPFAM" id="SSF52540">
    <property type="entry name" value="P-loop containing nucleoside triphosphate hydrolases"/>
    <property type="match status" value="1"/>
</dbReference>
<keyword evidence="4" id="KW-0067">ATP-binding</keyword>
<dbReference type="PANTHER" id="PTHR46743:SF2">
    <property type="entry name" value="TEICHOIC ACIDS EXPORT ATP-BINDING PROTEIN TAGH"/>
    <property type="match status" value="1"/>
</dbReference>
<proteinExistence type="inferred from homology"/>
<evidence type="ECO:0000256" key="4">
    <source>
        <dbReference type="ARBA" id="ARBA00022840"/>
    </source>
</evidence>
<keyword evidence="3" id="KW-0547">Nucleotide-binding</keyword>
<dbReference type="GO" id="GO:0140359">
    <property type="term" value="F:ABC-type transporter activity"/>
    <property type="evidence" value="ECO:0007669"/>
    <property type="project" value="InterPro"/>
</dbReference>
<dbReference type="CDD" id="cd03220">
    <property type="entry name" value="ABC_KpsT_Wzt"/>
    <property type="match status" value="1"/>
</dbReference>
<dbReference type="Gene3D" id="3.40.50.300">
    <property type="entry name" value="P-loop containing nucleotide triphosphate hydrolases"/>
    <property type="match status" value="1"/>
</dbReference>
<evidence type="ECO:0000259" key="5">
    <source>
        <dbReference type="PROSITE" id="PS50893"/>
    </source>
</evidence>
<organism evidence="6 7">
    <name type="scientific">Candidatus Dojkabacteria bacterium CG_4_10_14_0_2_um_filter_Dojkabacteria_WS6_41_15</name>
    <dbReference type="NCBI Taxonomy" id="2014249"/>
    <lineage>
        <taxon>Bacteria</taxon>
        <taxon>Candidatus Dojkabacteria</taxon>
    </lineage>
</organism>
<protein>
    <recommendedName>
        <fullName evidence="5">ABC transporter domain-containing protein</fullName>
    </recommendedName>
</protein>
<accession>A0A2M7W2P5</accession>
<dbReference type="GO" id="GO:0016020">
    <property type="term" value="C:membrane"/>
    <property type="evidence" value="ECO:0007669"/>
    <property type="project" value="InterPro"/>
</dbReference>
<evidence type="ECO:0000256" key="3">
    <source>
        <dbReference type="ARBA" id="ARBA00022741"/>
    </source>
</evidence>
<dbReference type="PROSITE" id="PS00211">
    <property type="entry name" value="ABC_TRANSPORTER_1"/>
    <property type="match status" value="1"/>
</dbReference>
<dbReference type="InterPro" id="IPR003439">
    <property type="entry name" value="ABC_transporter-like_ATP-bd"/>
</dbReference>
<dbReference type="GO" id="GO:0016887">
    <property type="term" value="F:ATP hydrolysis activity"/>
    <property type="evidence" value="ECO:0007669"/>
    <property type="project" value="InterPro"/>
</dbReference>
<dbReference type="InterPro" id="IPR027417">
    <property type="entry name" value="P-loop_NTPase"/>
</dbReference>
<dbReference type="PANTHER" id="PTHR46743">
    <property type="entry name" value="TEICHOIC ACIDS EXPORT ATP-BINDING PROTEIN TAGH"/>
    <property type="match status" value="1"/>
</dbReference>
<dbReference type="PROSITE" id="PS50893">
    <property type="entry name" value="ABC_TRANSPORTER_2"/>
    <property type="match status" value="1"/>
</dbReference>
<dbReference type="SMART" id="SM00382">
    <property type="entry name" value="AAA"/>
    <property type="match status" value="1"/>
</dbReference>